<evidence type="ECO:0000256" key="2">
    <source>
        <dbReference type="RuleBase" id="RU003357"/>
    </source>
</evidence>
<evidence type="ECO:0000313" key="7">
    <source>
        <dbReference type="Proteomes" id="UP000718012"/>
    </source>
</evidence>
<dbReference type="EMBL" id="DYXD01000115">
    <property type="protein sequence ID" value="HJF07587.1"/>
    <property type="molecule type" value="Genomic_DNA"/>
</dbReference>
<keyword evidence="2" id="KW-0798">TonB box</keyword>
<protein>
    <submittedName>
        <fullName evidence="6">TonB-dependent receptor</fullName>
    </submittedName>
</protein>
<dbReference type="AlphaFoldDB" id="A0A921K3V2"/>
<dbReference type="Gene3D" id="2.60.40.1120">
    <property type="entry name" value="Carboxypeptidase-like, regulatory domain"/>
    <property type="match status" value="1"/>
</dbReference>
<comment type="similarity">
    <text evidence="1 2">Belongs to the TonB-dependent receptor family.</text>
</comment>
<dbReference type="PROSITE" id="PS52016">
    <property type="entry name" value="TONB_DEPENDENT_REC_3"/>
    <property type="match status" value="1"/>
</dbReference>
<reference evidence="6" key="2">
    <citation type="submission" date="2021-09" db="EMBL/GenBank/DDBJ databases">
        <authorList>
            <person name="Gilroy R."/>
        </authorList>
    </citation>
    <scope>NUCLEOTIDE SEQUENCE</scope>
    <source>
        <strain evidence="6">CHK165-8395</strain>
    </source>
</reference>
<keyword evidence="1" id="KW-0813">Transport</keyword>
<keyword evidence="3" id="KW-0732">Signal</keyword>
<feature type="chain" id="PRO_5037862132" evidence="3">
    <location>
        <begin position="22"/>
        <end position="976"/>
    </location>
</feature>
<evidence type="ECO:0000256" key="1">
    <source>
        <dbReference type="PROSITE-ProRule" id="PRU01360"/>
    </source>
</evidence>
<comment type="caution">
    <text evidence="6">The sequence shown here is derived from an EMBL/GenBank/DDBJ whole genome shotgun (WGS) entry which is preliminary data.</text>
</comment>
<dbReference type="NCBIfam" id="TIGR04057">
    <property type="entry name" value="SusC_RagA_signa"/>
    <property type="match status" value="1"/>
</dbReference>
<keyword evidence="1 2" id="KW-0472">Membrane</keyword>
<comment type="subcellular location">
    <subcellularLocation>
        <location evidence="1">Cell outer membrane</location>
        <topology evidence="1">Multi-pass membrane protein</topology>
    </subcellularLocation>
</comment>
<evidence type="ECO:0000313" key="6">
    <source>
        <dbReference type="EMBL" id="HJF07587.1"/>
    </source>
</evidence>
<dbReference type="InterPro" id="IPR000531">
    <property type="entry name" value="Beta-barrel_TonB"/>
</dbReference>
<dbReference type="Pfam" id="PF07715">
    <property type="entry name" value="Plug"/>
    <property type="match status" value="1"/>
</dbReference>
<dbReference type="InterPro" id="IPR023996">
    <property type="entry name" value="TonB-dep_OMP_SusC/RagA"/>
</dbReference>
<proteinExistence type="inferred from homology"/>
<dbReference type="FunFam" id="2.170.130.10:FF:000003">
    <property type="entry name" value="SusC/RagA family TonB-linked outer membrane protein"/>
    <property type="match status" value="1"/>
</dbReference>
<dbReference type="InterPro" id="IPR012910">
    <property type="entry name" value="Plug_dom"/>
</dbReference>
<dbReference type="GO" id="GO:0009279">
    <property type="term" value="C:cell outer membrane"/>
    <property type="evidence" value="ECO:0007669"/>
    <property type="project" value="UniProtKB-SubCell"/>
</dbReference>
<keyword evidence="6" id="KW-0675">Receptor</keyword>
<dbReference type="InterPro" id="IPR008969">
    <property type="entry name" value="CarboxyPept-like_regulatory"/>
</dbReference>
<organism evidence="6 7">
    <name type="scientific">Phocaeicola coprocola</name>
    <dbReference type="NCBI Taxonomy" id="310298"/>
    <lineage>
        <taxon>Bacteria</taxon>
        <taxon>Pseudomonadati</taxon>
        <taxon>Bacteroidota</taxon>
        <taxon>Bacteroidia</taxon>
        <taxon>Bacteroidales</taxon>
        <taxon>Bacteroidaceae</taxon>
        <taxon>Phocaeicola</taxon>
    </lineage>
</organism>
<dbReference type="InterPro" id="IPR023997">
    <property type="entry name" value="TonB-dep_OMP_SusC/RagA_CS"/>
</dbReference>
<reference evidence="6" key="1">
    <citation type="journal article" date="2021" name="PeerJ">
        <title>Extensive microbial diversity within the chicken gut microbiome revealed by metagenomics and culture.</title>
        <authorList>
            <person name="Gilroy R."/>
            <person name="Ravi A."/>
            <person name="Getino M."/>
            <person name="Pursley I."/>
            <person name="Horton D.L."/>
            <person name="Alikhan N.F."/>
            <person name="Baker D."/>
            <person name="Gharbi K."/>
            <person name="Hall N."/>
            <person name="Watson M."/>
            <person name="Adriaenssens E.M."/>
            <person name="Foster-Nyarko E."/>
            <person name="Jarju S."/>
            <person name="Secka A."/>
            <person name="Antonio M."/>
            <person name="Oren A."/>
            <person name="Chaudhuri R.R."/>
            <person name="La Ragione R."/>
            <person name="Hildebrand F."/>
            <person name="Pallen M.J."/>
        </authorList>
    </citation>
    <scope>NUCLEOTIDE SEQUENCE</scope>
    <source>
        <strain evidence="6">CHK165-8395</strain>
    </source>
</reference>
<keyword evidence="1" id="KW-0812">Transmembrane</keyword>
<dbReference type="Proteomes" id="UP000718012">
    <property type="component" value="Unassembled WGS sequence"/>
</dbReference>
<feature type="domain" description="TonB-dependent receptor-like beta-barrel" evidence="4">
    <location>
        <begin position="389"/>
        <end position="940"/>
    </location>
</feature>
<evidence type="ECO:0000256" key="3">
    <source>
        <dbReference type="SAM" id="SignalP"/>
    </source>
</evidence>
<name>A0A921K3V2_9BACT</name>
<dbReference type="Pfam" id="PF00593">
    <property type="entry name" value="TonB_dep_Rec_b-barrel"/>
    <property type="match status" value="1"/>
</dbReference>
<dbReference type="SUPFAM" id="SSF56935">
    <property type="entry name" value="Porins"/>
    <property type="match status" value="1"/>
</dbReference>
<dbReference type="InterPro" id="IPR039426">
    <property type="entry name" value="TonB-dep_rcpt-like"/>
</dbReference>
<evidence type="ECO:0000259" key="4">
    <source>
        <dbReference type="Pfam" id="PF00593"/>
    </source>
</evidence>
<dbReference type="Pfam" id="PF13715">
    <property type="entry name" value="CarbopepD_reg_2"/>
    <property type="match status" value="1"/>
</dbReference>
<evidence type="ECO:0000259" key="5">
    <source>
        <dbReference type="Pfam" id="PF07715"/>
    </source>
</evidence>
<gene>
    <name evidence="6" type="ORF">K8U81_05265</name>
</gene>
<keyword evidence="1" id="KW-0998">Cell outer membrane</keyword>
<dbReference type="InterPro" id="IPR037066">
    <property type="entry name" value="Plug_dom_sf"/>
</dbReference>
<dbReference type="NCBIfam" id="TIGR04056">
    <property type="entry name" value="OMP_RagA_SusC"/>
    <property type="match status" value="1"/>
</dbReference>
<sequence length="976" mass="108582">MKRLSLWLLFFAVLGIQSVLAQTYTVKGNVVSKTDNEPLIGVSILQKGTTNGVVTDIDGNYELQIQGGEATLVFSYIGLQTQELKVTPKTGVLNVAMVDDSQLMEDVVVVAYGVRKKGTIAGSVSTVKNDKLENVPAPSFDQALQGQTTGLSVISNSGEPSKAATFQIRGTNSINSGTSPLFILDGVPISSSDFNTISPSDIESISVLKDASSTSIYGARAANGVVVITTKRGLSMDKAKVTFRAQYGFSQLAQNNWNMMNTAERIQYEKEIGLDTGKDYDVLSRTDVNWLDMVFNDRAPLQNYEISVNRATDRLNYFVSGGFYDQDGIAQSSTFRRYNMRANAEVKASDWLKVGTNSMVAYEEVEQADDGSYALYTPISACRFMLPYWNPYNDDGSLASENDGTWTGTGSNPIEWMANNPVTNKKYKVLSTVYAEITPIKNLTIRTQFGADYSHSTAFMQSFPSYIINNASGTAGRNSSDMLNLTETTTINYRWDMDSDNSFNFLLGQEGVDYRSEGFQVITRGQSSDFLTNISSGTRAASWADSTTSYSYLSFFGRGEYHYKDLYYADFSVRADASSRFGTGNRWAGFWSLGFMWNLKNESFLKDIEWLSGAQIALSTGTSGNSSIPDFDHLALVSGGSNYEDQAGIYPSQSGNEDLSWEKLWSSNVALRLGFIDRINLDIEFYNKKTTNMLMLVPDSYALTGEGEHWDNIGAMLNRGVEFNVSADVIRTKDFVWSVNANASYNKNKLLELYNGVQEYEVSTTATKLVVGHSVSEFYINRYAGVNPANGDALWYTKDGEITNEFSEEDKVMTGKTFDAPWQGGFGTSLSWKGISLAAQFSWVADRWMFNNDRYFEESNGLYAAYNQSNRLLYDRWKQPGDITDIPRHGVTPQFDDRFLENASFLRLKNVTLTYSLPQQLLSKSKFFSSARVYLQGQNLLTFTGFTGLDPESSSNVYQAQYPMSRQFTLGVELSF</sequence>
<feature type="domain" description="TonB-dependent receptor plug" evidence="5">
    <location>
        <begin position="119"/>
        <end position="225"/>
    </location>
</feature>
<feature type="signal peptide" evidence="3">
    <location>
        <begin position="1"/>
        <end position="21"/>
    </location>
</feature>
<dbReference type="RefSeq" id="WP_204461697.1">
    <property type="nucleotide sequence ID" value="NZ_CALUHW010000041.1"/>
</dbReference>
<dbReference type="Gene3D" id="2.170.130.10">
    <property type="entry name" value="TonB-dependent receptor, plug domain"/>
    <property type="match status" value="1"/>
</dbReference>
<keyword evidence="1" id="KW-1134">Transmembrane beta strand</keyword>
<dbReference type="SUPFAM" id="SSF49464">
    <property type="entry name" value="Carboxypeptidase regulatory domain-like"/>
    <property type="match status" value="1"/>
</dbReference>
<accession>A0A921K3V2</accession>